<dbReference type="InterPro" id="IPR011611">
    <property type="entry name" value="PfkB_dom"/>
</dbReference>
<dbReference type="RefSeq" id="WP_084662348.1">
    <property type="nucleotide sequence ID" value="NZ_FWWY01000002.1"/>
</dbReference>
<keyword evidence="5 6" id="KW-0067">ATP-binding</keyword>
<dbReference type="SUPFAM" id="SSF53613">
    <property type="entry name" value="Ribokinase-like"/>
    <property type="match status" value="1"/>
</dbReference>
<dbReference type="GO" id="GO:0008443">
    <property type="term" value="F:phosphofructokinase activity"/>
    <property type="evidence" value="ECO:0007669"/>
    <property type="project" value="TreeGrafter"/>
</dbReference>
<protein>
    <recommendedName>
        <fullName evidence="6">Tagatose-6-phosphate kinase</fullName>
        <ecNumber evidence="6">2.7.1.144</ecNumber>
    </recommendedName>
</protein>
<accession>A0A1W1WPU4</accession>
<evidence type="ECO:0000313" key="9">
    <source>
        <dbReference type="Proteomes" id="UP000192660"/>
    </source>
</evidence>
<dbReference type="GO" id="GO:2001059">
    <property type="term" value="P:D-tagatose 6-phosphate catabolic process"/>
    <property type="evidence" value="ECO:0007669"/>
    <property type="project" value="UniProtKB-UniPathway"/>
</dbReference>
<keyword evidence="4 8" id="KW-0418">Kinase</keyword>
<evidence type="ECO:0000256" key="2">
    <source>
        <dbReference type="ARBA" id="ARBA00022679"/>
    </source>
</evidence>
<gene>
    <name evidence="8" type="ORF">SAMN00768000_3779</name>
</gene>
<dbReference type="Pfam" id="PF00294">
    <property type="entry name" value="PfkB"/>
    <property type="match status" value="1"/>
</dbReference>
<dbReference type="AlphaFoldDB" id="A0A1W1WPU4"/>
<dbReference type="PANTHER" id="PTHR46566">
    <property type="entry name" value="1-PHOSPHOFRUCTOKINASE-RELATED"/>
    <property type="match status" value="1"/>
</dbReference>
<dbReference type="PIRSF" id="PIRSF000535">
    <property type="entry name" value="1PFK/6PFK/LacC"/>
    <property type="match status" value="1"/>
</dbReference>
<feature type="domain" description="Carbohydrate kinase PfkB" evidence="7">
    <location>
        <begin position="27"/>
        <end position="275"/>
    </location>
</feature>
<dbReference type="EC" id="2.7.1.144" evidence="6"/>
<keyword evidence="3 6" id="KW-0547">Nucleotide-binding</keyword>
<evidence type="ECO:0000256" key="1">
    <source>
        <dbReference type="ARBA" id="ARBA00005380"/>
    </source>
</evidence>
<evidence type="ECO:0000256" key="4">
    <source>
        <dbReference type="ARBA" id="ARBA00022777"/>
    </source>
</evidence>
<dbReference type="InterPro" id="IPR002173">
    <property type="entry name" value="Carboh/pur_kinase_PfkB_CS"/>
</dbReference>
<dbReference type="Gene3D" id="3.40.1190.20">
    <property type="match status" value="1"/>
</dbReference>
<dbReference type="InterPro" id="IPR029056">
    <property type="entry name" value="Ribokinase-like"/>
</dbReference>
<dbReference type="PANTHER" id="PTHR46566:SF2">
    <property type="entry name" value="ATP-DEPENDENT 6-PHOSPHOFRUCTOKINASE ISOZYME 2"/>
    <property type="match status" value="1"/>
</dbReference>
<dbReference type="UniPathway" id="UPA00704">
    <property type="reaction ID" value="UER00715"/>
</dbReference>
<dbReference type="OrthoDB" id="9801219at2"/>
<comment type="catalytic activity">
    <reaction evidence="6">
        <text>D-tagatofuranose 6-phosphate + ATP = D-tagatofuranose 1,6-bisphosphate + ADP + H(+)</text>
        <dbReference type="Rhea" id="RHEA:12420"/>
        <dbReference type="ChEBI" id="CHEBI:15378"/>
        <dbReference type="ChEBI" id="CHEBI:30616"/>
        <dbReference type="ChEBI" id="CHEBI:58694"/>
        <dbReference type="ChEBI" id="CHEBI:58695"/>
        <dbReference type="ChEBI" id="CHEBI:456216"/>
        <dbReference type="EC" id="2.7.1.144"/>
    </reaction>
</comment>
<dbReference type="PROSITE" id="PS00584">
    <property type="entry name" value="PFKB_KINASES_2"/>
    <property type="match status" value="1"/>
</dbReference>
<organism evidence="8 9">
    <name type="scientific">Sulfobacillus thermosulfidooxidans (strain DSM 9293 / VKM B-1269 / AT-1)</name>
    <dbReference type="NCBI Taxonomy" id="929705"/>
    <lineage>
        <taxon>Bacteria</taxon>
        <taxon>Bacillati</taxon>
        <taxon>Bacillota</taxon>
        <taxon>Clostridia</taxon>
        <taxon>Eubacteriales</taxon>
        <taxon>Clostridiales Family XVII. Incertae Sedis</taxon>
        <taxon>Sulfobacillus</taxon>
    </lineage>
</organism>
<dbReference type="GO" id="GO:0005829">
    <property type="term" value="C:cytosol"/>
    <property type="evidence" value="ECO:0007669"/>
    <property type="project" value="TreeGrafter"/>
</dbReference>
<keyword evidence="9" id="KW-1185">Reference proteome</keyword>
<evidence type="ECO:0000256" key="3">
    <source>
        <dbReference type="ARBA" id="ARBA00022741"/>
    </source>
</evidence>
<evidence type="ECO:0000256" key="5">
    <source>
        <dbReference type="ARBA" id="ARBA00022840"/>
    </source>
</evidence>
<comment type="similarity">
    <text evidence="6">Belongs to the carbohydrate kinase PfkB family. LacC subfamily.</text>
</comment>
<sequence length="296" mass="31684">MIYAVTFNPSWDVVMTLPTTLYSGHTYNQVSWTGYAGGKGNNVARAIQQLGGDVTAVGFYGGAVGDWILQALTAQQIPYLVATTTESSRLCLSLLDSQHVTEIRGHGPWVSPETSHSLLCQVRDHLQPHDWVTISGSLPPGLSADDITLWVNTLRPHCQGIIADLAGDPLIAAWEAGVSAICPNRQEYDQLPMGALSPRPQHRVITQGADGVLWYPAESDTPQTIRAPAVPVQNPVGAGDVLVGALVHALSQQQSWADALGYAVMAASASVVTAGIADIDRDVLVHLESQWRQSHT</sequence>
<dbReference type="EMBL" id="FWWY01000002">
    <property type="protein sequence ID" value="SMC08235.1"/>
    <property type="molecule type" value="Genomic_DNA"/>
</dbReference>
<comment type="similarity">
    <text evidence="1">Belongs to the carbohydrate kinase pfkB family.</text>
</comment>
<dbReference type="InterPro" id="IPR017583">
    <property type="entry name" value="Tagatose/fructose_Pkinase"/>
</dbReference>
<keyword evidence="6" id="KW-0423">Lactose metabolism</keyword>
<evidence type="ECO:0000313" key="8">
    <source>
        <dbReference type="EMBL" id="SMC08235.1"/>
    </source>
</evidence>
<proteinExistence type="inferred from homology"/>
<dbReference type="PROSITE" id="PS00583">
    <property type="entry name" value="PFKB_KINASES_1"/>
    <property type="match status" value="1"/>
</dbReference>
<dbReference type="GO" id="GO:0005524">
    <property type="term" value="F:ATP binding"/>
    <property type="evidence" value="ECO:0007669"/>
    <property type="project" value="UniProtKB-KW"/>
</dbReference>
<dbReference type="Proteomes" id="UP000192660">
    <property type="component" value="Unassembled WGS sequence"/>
</dbReference>
<evidence type="ECO:0000259" key="7">
    <source>
        <dbReference type="Pfam" id="PF00294"/>
    </source>
</evidence>
<name>A0A1W1WPU4_SULTA</name>
<evidence type="ECO:0000256" key="6">
    <source>
        <dbReference type="PIRNR" id="PIRNR000535"/>
    </source>
</evidence>
<keyword evidence="2 6" id="KW-0808">Transferase</keyword>
<comment type="pathway">
    <text evidence="6">Carbohydrate metabolism; D-tagatose 6-phosphate degradation; D-glyceraldehyde 3-phosphate and glycerone phosphate from D-tagatose 6-phosphate: step 1/2.</text>
</comment>
<dbReference type="GO" id="GO:0009024">
    <property type="term" value="F:tagatose-6-phosphate kinase activity"/>
    <property type="evidence" value="ECO:0007669"/>
    <property type="project" value="UniProtKB-EC"/>
</dbReference>
<dbReference type="GO" id="GO:0005988">
    <property type="term" value="P:lactose metabolic process"/>
    <property type="evidence" value="ECO:0007669"/>
    <property type="project" value="UniProtKB-KW"/>
</dbReference>
<reference evidence="9" key="1">
    <citation type="submission" date="2017-04" db="EMBL/GenBank/DDBJ databases">
        <authorList>
            <person name="Varghese N."/>
            <person name="Submissions S."/>
        </authorList>
    </citation>
    <scope>NUCLEOTIDE SEQUENCE [LARGE SCALE GENOMIC DNA]</scope>
    <source>
        <strain evidence="9">DSM 9293</strain>
    </source>
</reference>